<proteinExistence type="inferred from homology"/>
<comment type="subcellular location">
    <subcellularLocation>
        <location evidence="1">Membrane</location>
        <topology evidence="1">Multi-pass membrane protein</topology>
    </subcellularLocation>
</comment>
<evidence type="ECO:0000256" key="1">
    <source>
        <dbReference type="ARBA" id="ARBA00004141"/>
    </source>
</evidence>
<dbReference type="PANTHER" id="PTHR30238">
    <property type="entry name" value="MEMBRANE BOUND PREDICTED REDOX MODULATOR"/>
    <property type="match status" value="1"/>
</dbReference>
<dbReference type="GO" id="GO:0016020">
    <property type="term" value="C:membrane"/>
    <property type="evidence" value="ECO:0007669"/>
    <property type="project" value="UniProtKB-SubCell"/>
</dbReference>
<sequence length="330" mass="36101">MDVPTWVWFVTVGVLLLLIAVDLIIVGRNPHEVGIKEAAIWSIGWVLAAVVFGIGLWIVVDGTIAGEFYAGYVTEKALSVDNLFIFVIIMSTFAVPKIHQHRVLLIGILLALVLRGIFIAVGAAAIERFSWVFYIFGAFLIYTAWGLLRHDDKDDSAAADNLMVRLTKRFMPVTEEFHGSKSFVRIEGKTWLTPMAIVLVAIASADLLFALDSIPAIFGLTQEPYLVFTANAFALMGLRQLYFLVGGLLNRLVYLSIGLSLILAFIGVKLVLHALHENTLPFLNGGEPLSVPEVSTGLSLTVIIGVLVVTTVASLWKVRRDPGAVKKVDD</sequence>
<keyword evidence="3" id="KW-0812">Transmembrane</keyword>
<dbReference type="AlphaFoldDB" id="A0A221W1J5"/>
<keyword evidence="7" id="KW-1185">Reference proteome</keyword>
<organism evidence="6 7">
    <name type="scientific">Actinoalloteichus hoggarensis</name>
    <dbReference type="NCBI Taxonomy" id="1470176"/>
    <lineage>
        <taxon>Bacteria</taxon>
        <taxon>Bacillati</taxon>
        <taxon>Actinomycetota</taxon>
        <taxon>Actinomycetes</taxon>
        <taxon>Pseudonocardiales</taxon>
        <taxon>Pseudonocardiaceae</taxon>
        <taxon>Actinoalloteichus</taxon>
    </lineage>
</organism>
<name>A0A221W1J5_9PSEU</name>
<dbReference type="OrthoDB" id="5242957at2"/>
<dbReference type="KEGG" id="ahg:AHOG_10045"/>
<dbReference type="RefSeq" id="WP_093941123.1">
    <property type="nucleotide sequence ID" value="NZ_CP022521.1"/>
</dbReference>
<dbReference type="NCBIfam" id="TIGR03718">
    <property type="entry name" value="R_switched_Alx"/>
    <property type="match status" value="1"/>
</dbReference>
<accession>A0A221W1J5</accession>
<evidence type="ECO:0000313" key="7">
    <source>
        <dbReference type="Proteomes" id="UP000204221"/>
    </source>
</evidence>
<keyword evidence="4" id="KW-1133">Transmembrane helix</keyword>
<dbReference type="InterPro" id="IPR005496">
    <property type="entry name" value="Integral_membrane_TerC"/>
</dbReference>
<dbReference type="EMBL" id="CP022521">
    <property type="protein sequence ID" value="ASO19652.1"/>
    <property type="molecule type" value="Genomic_DNA"/>
</dbReference>
<dbReference type="Proteomes" id="UP000204221">
    <property type="component" value="Chromosome"/>
</dbReference>
<dbReference type="InterPro" id="IPR022369">
    <property type="entry name" value="Integral_membrane_TerC_rswitch"/>
</dbReference>
<keyword evidence="5" id="KW-0472">Membrane</keyword>
<evidence type="ECO:0000313" key="6">
    <source>
        <dbReference type="EMBL" id="ASO19652.1"/>
    </source>
</evidence>
<gene>
    <name evidence="6" type="primary">alx</name>
    <name evidence="6" type="ORF">AHOG_10045</name>
</gene>
<protein>
    <submittedName>
        <fullName evidence="6">Inner membrane protein alx</fullName>
    </submittedName>
</protein>
<dbReference type="Pfam" id="PF03741">
    <property type="entry name" value="TerC"/>
    <property type="match status" value="1"/>
</dbReference>
<evidence type="ECO:0000256" key="4">
    <source>
        <dbReference type="ARBA" id="ARBA00022989"/>
    </source>
</evidence>
<reference evidence="6 7" key="1">
    <citation type="submission" date="2017-07" db="EMBL/GenBank/DDBJ databases">
        <title>Complete genome sequence of Actinoalloteichus hoggarensis DSM 45943, type strain of Actinoalloteichus hoggarensis.</title>
        <authorList>
            <person name="Ruckert C."/>
            <person name="Nouioui I."/>
            <person name="Willmese J."/>
            <person name="van Wezel G."/>
            <person name="Klenk H.-P."/>
            <person name="Kalinowski J."/>
            <person name="Zotchev S.B."/>
        </authorList>
    </citation>
    <scope>NUCLEOTIDE SEQUENCE [LARGE SCALE GENOMIC DNA]</scope>
    <source>
        <strain evidence="6 7">DSM 45943</strain>
    </source>
</reference>
<evidence type="ECO:0000256" key="3">
    <source>
        <dbReference type="ARBA" id="ARBA00022692"/>
    </source>
</evidence>
<evidence type="ECO:0000256" key="2">
    <source>
        <dbReference type="ARBA" id="ARBA00007511"/>
    </source>
</evidence>
<dbReference type="PANTHER" id="PTHR30238:SF0">
    <property type="entry name" value="THYLAKOID MEMBRANE PROTEIN TERC, CHLOROPLASTIC"/>
    <property type="match status" value="1"/>
</dbReference>
<comment type="similarity">
    <text evidence="2">Belongs to the TerC family.</text>
</comment>
<evidence type="ECO:0000256" key="5">
    <source>
        <dbReference type="ARBA" id="ARBA00023136"/>
    </source>
</evidence>